<organism evidence="2">
    <name type="scientific">marine metagenome</name>
    <dbReference type="NCBI Taxonomy" id="408172"/>
    <lineage>
        <taxon>unclassified sequences</taxon>
        <taxon>metagenomes</taxon>
        <taxon>ecological metagenomes</taxon>
    </lineage>
</organism>
<proteinExistence type="predicted"/>
<sequence length="49" mass="5150">MTDWYDEDDPAIGTGGTADSPASSGVHCDACNSWMDDGDTHCPNCGSKR</sequence>
<evidence type="ECO:0000256" key="1">
    <source>
        <dbReference type="SAM" id="MobiDB-lite"/>
    </source>
</evidence>
<gene>
    <name evidence="2" type="ORF">METZ01_LOCUS316039</name>
</gene>
<feature type="region of interest" description="Disordered" evidence="1">
    <location>
        <begin position="1"/>
        <end position="25"/>
    </location>
</feature>
<dbReference type="AlphaFoldDB" id="A0A382NS69"/>
<protein>
    <recommendedName>
        <fullName evidence="3">Zinc-ribbon domain-containing protein</fullName>
    </recommendedName>
</protein>
<accession>A0A382NS69</accession>
<evidence type="ECO:0008006" key="3">
    <source>
        <dbReference type="Google" id="ProtNLM"/>
    </source>
</evidence>
<dbReference type="EMBL" id="UINC01101950">
    <property type="protein sequence ID" value="SVC63185.1"/>
    <property type="molecule type" value="Genomic_DNA"/>
</dbReference>
<feature type="compositionally biased region" description="Acidic residues" evidence="1">
    <location>
        <begin position="1"/>
        <end position="10"/>
    </location>
</feature>
<evidence type="ECO:0000313" key="2">
    <source>
        <dbReference type="EMBL" id="SVC63185.1"/>
    </source>
</evidence>
<reference evidence="2" key="1">
    <citation type="submission" date="2018-05" db="EMBL/GenBank/DDBJ databases">
        <authorList>
            <person name="Lanie J.A."/>
            <person name="Ng W.-L."/>
            <person name="Kazmierczak K.M."/>
            <person name="Andrzejewski T.M."/>
            <person name="Davidsen T.M."/>
            <person name="Wayne K.J."/>
            <person name="Tettelin H."/>
            <person name="Glass J.I."/>
            <person name="Rusch D."/>
            <person name="Podicherti R."/>
            <person name="Tsui H.-C.T."/>
            <person name="Winkler M.E."/>
        </authorList>
    </citation>
    <scope>NUCLEOTIDE SEQUENCE</scope>
</reference>
<name>A0A382NS69_9ZZZZ</name>